<protein>
    <submittedName>
        <fullName evidence="1">Uncharacterized protein</fullName>
    </submittedName>
</protein>
<evidence type="ECO:0000313" key="2">
    <source>
        <dbReference type="Proteomes" id="UP001314170"/>
    </source>
</evidence>
<dbReference type="AlphaFoldDB" id="A0AAV1SNM7"/>
<gene>
    <name evidence="1" type="ORF">DCAF_LOCUS24612</name>
</gene>
<organism evidence="1 2">
    <name type="scientific">Dovyalis caffra</name>
    <dbReference type="NCBI Taxonomy" id="77055"/>
    <lineage>
        <taxon>Eukaryota</taxon>
        <taxon>Viridiplantae</taxon>
        <taxon>Streptophyta</taxon>
        <taxon>Embryophyta</taxon>
        <taxon>Tracheophyta</taxon>
        <taxon>Spermatophyta</taxon>
        <taxon>Magnoliopsida</taxon>
        <taxon>eudicotyledons</taxon>
        <taxon>Gunneridae</taxon>
        <taxon>Pentapetalae</taxon>
        <taxon>rosids</taxon>
        <taxon>fabids</taxon>
        <taxon>Malpighiales</taxon>
        <taxon>Salicaceae</taxon>
        <taxon>Flacourtieae</taxon>
        <taxon>Dovyalis</taxon>
    </lineage>
</organism>
<reference evidence="1 2" key="1">
    <citation type="submission" date="2024-01" db="EMBL/GenBank/DDBJ databases">
        <authorList>
            <person name="Waweru B."/>
        </authorList>
    </citation>
    <scope>NUCLEOTIDE SEQUENCE [LARGE SCALE GENOMIC DNA]</scope>
</reference>
<dbReference type="Proteomes" id="UP001314170">
    <property type="component" value="Unassembled WGS sequence"/>
</dbReference>
<proteinExistence type="predicted"/>
<name>A0AAV1SNM7_9ROSI</name>
<keyword evidence="2" id="KW-1185">Reference proteome</keyword>
<sequence>MELLSLDKLGKYLRYLSLSWKRESISSGNAKFLRKEKEGTDEAGGTHSEKFAKNSEAPFVFRDKASTNVSEQVKRKLKKIFCKTSLVYQEIKLAITKKKRKEEISCDARERPYTACMQTDLTVKSPDMKHMTALLCVTVLHS</sequence>
<comment type="caution">
    <text evidence="1">The sequence shown here is derived from an EMBL/GenBank/DDBJ whole genome shotgun (WGS) entry which is preliminary data.</text>
</comment>
<dbReference type="EMBL" id="CAWUPB010001194">
    <property type="protein sequence ID" value="CAK7353210.1"/>
    <property type="molecule type" value="Genomic_DNA"/>
</dbReference>
<accession>A0AAV1SNM7</accession>
<evidence type="ECO:0000313" key="1">
    <source>
        <dbReference type="EMBL" id="CAK7353210.1"/>
    </source>
</evidence>